<evidence type="ECO:0000313" key="1">
    <source>
        <dbReference type="EMBL" id="QDH92849.1"/>
    </source>
</evidence>
<organism evidence="1 2">
    <name type="scientific">Gordonia phage Bakery</name>
    <dbReference type="NCBI Taxonomy" id="2591205"/>
    <lineage>
        <taxon>Viruses</taxon>
        <taxon>Duplodnaviria</taxon>
        <taxon>Heunggongvirae</taxon>
        <taxon>Uroviricota</taxon>
        <taxon>Caudoviricetes</taxon>
        <taxon>Stackebrandtviridae</taxon>
        <taxon>Frickvirinae</taxon>
        <taxon>Wizardvirus</taxon>
        <taxon>Wizardvirus bakery</taxon>
    </lineage>
</organism>
<reference evidence="1 2" key="1">
    <citation type="submission" date="2019-05" db="EMBL/GenBank/DDBJ databases">
        <authorList>
            <person name="Hammer B.W."/>
            <person name="Collado J."/>
            <person name="Fitzgerald H.N."/>
            <person name="Graziano A."/>
            <person name="Haggerty C.V."/>
            <person name="Kim S."/>
            <person name="Ogunsemowo I.H."/>
            <person name="Reddy N."/>
            <person name="Butela K.A."/>
            <person name="Garlena R.A."/>
            <person name="Russell D.A."/>
            <person name="Pope W.H."/>
            <person name="Jacobs-Sera D."/>
            <person name="Hatfull G.F."/>
        </authorList>
    </citation>
    <scope>NUCLEOTIDE SEQUENCE [LARGE SCALE GENOMIC DNA]</scope>
</reference>
<gene>
    <name evidence="1" type="primary">64</name>
    <name evidence="1" type="ORF">SEA_BAKERY_64</name>
</gene>
<dbReference type="Pfam" id="PF07505">
    <property type="entry name" value="DUF5131"/>
    <property type="match status" value="1"/>
</dbReference>
<evidence type="ECO:0000313" key="2">
    <source>
        <dbReference type="Proteomes" id="UP000318284"/>
    </source>
</evidence>
<dbReference type="KEGG" id="vg:65120832"/>
<name>A0A514DGW3_9CAUD</name>
<dbReference type="GeneID" id="65120832"/>
<dbReference type="InterPro" id="IPR011101">
    <property type="entry name" value="DUF5131"/>
</dbReference>
<dbReference type="RefSeq" id="YP_010102978.1">
    <property type="nucleotide sequence ID" value="NC_055804.1"/>
</dbReference>
<dbReference type="Proteomes" id="UP000318284">
    <property type="component" value="Segment"/>
</dbReference>
<protein>
    <recommendedName>
        <fullName evidence="3">Phage Gp37/Gp68 family protein</fullName>
    </recommendedName>
</protein>
<proteinExistence type="predicted"/>
<dbReference type="EMBL" id="MK937603">
    <property type="protein sequence ID" value="QDH92849.1"/>
    <property type="molecule type" value="Genomic_DNA"/>
</dbReference>
<sequence length="324" mass="36640">MSDRTGIEWTDATWNPVTGCTKVSAGCDHCYAETLAERFRGTAGHYFENGFDVQLRENKLREPLGWRKPRKVFVNSMSDLFHDAVPDEYISRVFAMMALTPQHTYQVLTKRHARMRALLSVPDLLRDYPFWEVLDHRWPLPNVWLGVSTENQQWAEIRIPALLDTPAAVRFISAEPLLGPVRLCCCITAGPDLEGPSEFCWMHGRSSLDWVIVGGESGRGARPMHPQWARDIRDQCVAAGVPFLFKQWGQWGLEGDTAHYLATDGTLYAPGDLTYPDGPRYADALRAGHNRGLHTVYRVGKGRAGRELDGRTWDQYPENRGATL</sequence>
<keyword evidence="2" id="KW-1185">Reference proteome</keyword>
<accession>A0A514DGW3</accession>
<evidence type="ECO:0008006" key="3">
    <source>
        <dbReference type="Google" id="ProtNLM"/>
    </source>
</evidence>